<reference evidence="2" key="1">
    <citation type="submission" date="2021-03" db="EMBL/GenBank/DDBJ databases">
        <title>Draft genome sequence of rust myrtle Austropuccinia psidii MF-1, a brazilian biotype.</title>
        <authorList>
            <person name="Quecine M.C."/>
            <person name="Pachon D.M.R."/>
            <person name="Bonatelli M.L."/>
            <person name="Correr F.H."/>
            <person name="Franceschini L.M."/>
            <person name="Leite T.F."/>
            <person name="Margarido G.R.A."/>
            <person name="Almeida C.A."/>
            <person name="Ferrarezi J.A."/>
            <person name="Labate C.A."/>
        </authorList>
    </citation>
    <scope>NUCLEOTIDE SEQUENCE</scope>
    <source>
        <strain evidence="2">MF-1</strain>
    </source>
</reference>
<evidence type="ECO:0000313" key="2">
    <source>
        <dbReference type="EMBL" id="MBW0463588.1"/>
    </source>
</evidence>
<sequence>MVGHIFSVGKATAYQVSQSVAQEILVVLHDSTIIFPAADEVDIRDKIKDTNTRTRKHHLGDQWDAHSNNPAGK</sequence>
<evidence type="ECO:0000256" key="1">
    <source>
        <dbReference type="SAM" id="MobiDB-lite"/>
    </source>
</evidence>
<name>A0A9Q3BEF7_9BASI</name>
<accession>A0A9Q3BEF7</accession>
<dbReference type="EMBL" id="AVOT02000593">
    <property type="protein sequence ID" value="MBW0463588.1"/>
    <property type="molecule type" value="Genomic_DNA"/>
</dbReference>
<evidence type="ECO:0000313" key="3">
    <source>
        <dbReference type="Proteomes" id="UP000765509"/>
    </source>
</evidence>
<organism evidence="2 3">
    <name type="scientific">Austropuccinia psidii MF-1</name>
    <dbReference type="NCBI Taxonomy" id="1389203"/>
    <lineage>
        <taxon>Eukaryota</taxon>
        <taxon>Fungi</taxon>
        <taxon>Dikarya</taxon>
        <taxon>Basidiomycota</taxon>
        <taxon>Pucciniomycotina</taxon>
        <taxon>Pucciniomycetes</taxon>
        <taxon>Pucciniales</taxon>
        <taxon>Sphaerophragmiaceae</taxon>
        <taxon>Austropuccinia</taxon>
    </lineage>
</organism>
<dbReference type="OrthoDB" id="3233403at2759"/>
<dbReference type="Proteomes" id="UP000765509">
    <property type="component" value="Unassembled WGS sequence"/>
</dbReference>
<comment type="caution">
    <text evidence="2">The sequence shown here is derived from an EMBL/GenBank/DDBJ whole genome shotgun (WGS) entry which is preliminary data.</text>
</comment>
<protein>
    <submittedName>
        <fullName evidence="2">Uncharacterized protein</fullName>
    </submittedName>
</protein>
<dbReference type="AlphaFoldDB" id="A0A9Q3BEF7"/>
<gene>
    <name evidence="2" type="ORF">O181_003303</name>
</gene>
<keyword evidence="3" id="KW-1185">Reference proteome</keyword>
<proteinExistence type="predicted"/>
<feature type="region of interest" description="Disordered" evidence="1">
    <location>
        <begin position="49"/>
        <end position="73"/>
    </location>
</feature>